<accession>N0B5U7</accession>
<dbReference type="AlphaFoldDB" id="N0B5U7"/>
<evidence type="ECO:0000256" key="2">
    <source>
        <dbReference type="ARBA" id="ARBA00022679"/>
    </source>
</evidence>
<dbReference type="HOGENOM" id="CLU_063203_0_1_5"/>
<dbReference type="STRING" id="670307.HYPDE_29638"/>
<proteinExistence type="predicted"/>
<gene>
    <name evidence="3" type="ORF">HYPDE_29638</name>
</gene>
<dbReference type="EMBL" id="CP005587">
    <property type="protein sequence ID" value="AGK57602.1"/>
    <property type="molecule type" value="Genomic_DNA"/>
</dbReference>
<evidence type="ECO:0000256" key="1">
    <source>
        <dbReference type="ARBA" id="ARBA00022676"/>
    </source>
</evidence>
<sequence length="259" mass="27970">MESVIAERGSSVDGWTINIPDQKAALDAIQFAGRSKAGFTVFTLNLDHLVKLRTNAAFRDAYRSATFVTADGAPIAHLLRRRDRRVTRTTGADLVLPLAAVCAQAKLPIFLFGSSPSTLELASEQLARHAGSELDIVGSMSPPQGFDPEGEAADEAIARIKNSGARICFVALGAPKQEIFAARAVAQGVEAGFVCIGAGLDFLARNQIRAPKLFQKTGTEWLWRLSSSPRRFALRYLQCATLLVRLVVAERILGYPTST</sequence>
<dbReference type="KEGG" id="hdt:HYPDE_29638"/>
<organism evidence="3 4">
    <name type="scientific">Hyphomicrobium denitrificans 1NES1</name>
    <dbReference type="NCBI Taxonomy" id="670307"/>
    <lineage>
        <taxon>Bacteria</taxon>
        <taxon>Pseudomonadati</taxon>
        <taxon>Pseudomonadota</taxon>
        <taxon>Alphaproteobacteria</taxon>
        <taxon>Hyphomicrobiales</taxon>
        <taxon>Hyphomicrobiaceae</taxon>
        <taxon>Hyphomicrobium</taxon>
    </lineage>
</organism>
<dbReference type="InterPro" id="IPR004629">
    <property type="entry name" value="WecG_TagA_CpsF"/>
</dbReference>
<dbReference type="OrthoDB" id="9771846at2"/>
<protein>
    <submittedName>
        <fullName evidence="3">WecB/TagA/CpsF family glycosyl transferase</fullName>
    </submittedName>
</protein>
<dbReference type="PANTHER" id="PTHR34136">
    <property type="match status" value="1"/>
</dbReference>
<reference evidence="3 4" key="1">
    <citation type="journal article" date="2013" name="Genome Announc.">
        <title>Genome sequences for three denitrifying bacterial strains isolated from a uranium- and nitrate-contaminated subsurface environment.</title>
        <authorList>
            <person name="Venkatramanan R."/>
            <person name="Prakash O."/>
            <person name="Woyke T."/>
            <person name="Chain P."/>
            <person name="Goodwin L.A."/>
            <person name="Watson D."/>
            <person name="Brooks S."/>
            <person name="Kostka J.E."/>
            <person name="Green S.J."/>
        </authorList>
    </citation>
    <scope>NUCLEOTIDE SEQUENCE [LARGE SCALE GENOMIC DNA]</scope>
    <source>
        <strain evidence="3 4">1NES1</strain>
    </source>
</reference>
<dbReference type="CDD" id="cd06533">
    <property type="entry name" value="Glyco_transf_WecG_TagA"/>
    <property type="match status" value="1"/>
</dbReference>
<dbReference type="NCBIfam" id="TIGR00696">
    <property type="entry name" value="wecG_tagA_cpsF"/>
    <property type="match status" value="1"/>
</dbReference>
<evidence type="ECO:0000313" key="3">
    <source>
        <dbReference type="EMBL" id="AGK57602.1"/>
    </source>
</evidence>
<dbReference type="Pfam" id="PF03808">
    <property type="entry name" value="Glyco_tran_WecG"/>
    <property type="match status" value="1"/>
</dbReference>
<dbReference type="PANTHER" id="PTHR34136:SF1">
    <property type="entry name" value="UDP-N-ACETYL-D-MANNOSAMINURONIC ACID TRANSFERASE"/>
    <property type="match status" value="1"/>
</dbReference>
<keyword evidence="1" id="KW-0328">Glycosyltransferase</keyword>
<name>N0B5U7_9HYPH</name>
<keyword evidence="2 3" id="KW-0808">Transferase</keyword>
<dbReference type="eggNOG" id="COG1922">
    <property type="taxonomic scope" value="Bacteria"/>
</dbReference>
<keyword evidence="4" id="KW-1185">Reference proteome</keyword>
<dbReference type="RefSeq" id="WP_015597637.1">
    <property type="nucleotide sequence ID" value="NC_021172.1"/>
</dbReference>
<evidence type="ECO:0000313" key="4">
    <source>
        <dbReference type="Proteomes" id="UP000005952"/>
    </source>
</evidence>
<dbReference type="GO" id="GO:0016758">
    <property type="term" value="F:hexosyltransferase activity"/>
    <property type="evidence" value="ECO:0007669"/>
    <property type="project" value="TreeGrafter"/>
</dbReference>
<dbReference type="Proteomes" id="UP000005952">
    <property type="component" value="Chromosome"/>
</dbReference>